<feature type="chain" id="PRO_5002664930" description="Outer membrane protein beta-barrel domain-containing protein" evidence="1">
    <location>
        <begin position="21"/>
        <end position="247"/>
    </location>
</feature>
<organism evidence="2 3">
    <name type="scientific">Reinekea blandensis MED297</name>
    <dbReference type="NCBI Taxonomy" id="314283"/>
    <lineage>
        <taxon>Bacteria</taxon>
        <taxon>Pseudomonadati</taxon>
        <taxon>Pseudomonadota</taxon>
        <taxon>Gammaproteobacteria</taxon>
        <taxon>Oceanospirillales</taxon>
        <taxon>Saccharospirillaceae</taxon>
        <taxon>Reinekea</taxon>
    </lineage>
</organism>
<dbReference type="EMBL" id="AAOE01000001">
    <property type="protein sequence ID" value="EAR11313.1"/>
    <property type="molecule type" value="Genomic_DNA"/>
</dbReference>
<accession>A4B9L2</accession>
<dbReference type="STRING" id="314283.MED297_20537"/>
<proteinExistence type="predicted"/>
<evidence type="ECO:0000313" key="3">
    <source>
        <dbReference type="Proteomes" id="UP000005953"/>
    </source>
</evidence>
<comment type="caution">
    <text evidence="2">The sequence shown here is derived from an EMBL/GenBank/DDBJ whole genome shotgun (WGS) entry which is preliminary data.</text>
</comment>
<keyword evidence="1" id="KW-0732">Signal</keyword>
<evidence type="ECO:0000256" key="1">
    <source>
        <dbReference type="SAM" id="SignalP"/>
    </source>
</evidence>
<protein>
    <recommendedName>
        <fullName evidence="4">Outer membrane protein beta-barrel domain-containing protein</fullName>
    </recommendedName>
</protein>
<sequence>MTRNHGWVILCLTLLLTACASQSRYDVDLSMSELSDAIVEAEGEPVEVDADVHFSPFVSSGVWFTGQGTSDLDGFANNRVLFSYRQTLDLDYGAYRAGPGIEMSFTGSDDVYQFRGALFFQSAAFRDGVVEGYNSPALVGVDLGVQAVYDQDPIEFFAGVQGTAAALVYEFDSPVKIGYETFDGDNLSIFGLGIPLGMHVMLGPFSLEAVYTPTVYLHASETTIGATNDLITWSTHAPLSFGFGLNW</sequence>
<dbReference type="AlphaFoldDB" id="A4B9L2"/>
<dbReference type="RefSeq" id="WP_008044879.1">
    <property type="nucleotide sequence ID" value="NZ_CH724151.1"/>
</dbReference>
<reference evidence="2 3" key="1">
    <citation type="submission" date="2006-02" db="EMBL/GenBank/DDBJ databases">
        <authorList>
            <person name="Pinhassi J."/>
            <person name="Pedros-Alio C."/>
            <person name="Ferriera S."/>
            <person name="Johnson J."/>
            <person name="Kravitz S."/>
            <person name="Halpern A."/>
            <person name="Remington K."/>
            <person name="Beeson K."/>
            <person name="Tran B."/>
            <person name="Rogers Y.-H."/>
            <person name="Friedman R."/>
            <person name="Venter J.C."/>
        </authorList>
    </citation>
    <scope>NUCLEOTIDE SEQUENCE [LARGE SCALE GENOMIC DNA]</scope>
    <source>
        <strain evidence="2 3">MED297</strain>
    </source>
</reference>
<feature type="signal peptide" evidence="1">
    <location>
        <begin position="1"/>
        <end position="20"/>
    </location>
</feature>
<keyword evidence="3" id="KW-1185">Reference proteome</keyword>
<dbReference type="Proteomes" id="UP000005953">
    <property type="component" value="Unassembled WGS sequence"/>
</dbReference>
<dbReference type="PROSITE" id="PS51257">
    <property type="entry name" value="PROKAR_LIPOPROTEIN"/>
    <property type="match status" value="1"/>
</dbReference>
<evidence type="ECO:0008006" key="4">
    <source>
        <dbReference type="Google" id="ProtNLM"/>
    </source>
</evidence>
<name>A4B9L2_9GAMM</name>
<gene>
    <name evidence="2" type="ORF">MED297_20537</name>
</gene>
<evidence type="ECO:0000313" key="2">
    <source>
        <dbReference type="EMBL" id="EAR11313.1"/>
    </source>
</evidence>
<dbReference type="HOGENOM" id="CLU_1123794_0_0_6"/>